<name>A0A085WQ91_9BACT</name>
<evidence type="ECO:0000256" key="10">
    <source>
        <dbReference type="RuleBase" id="RU004008"/>
    </source>
</evidence>
<proteinExistence type="inferred from homology"/>
<dbReference type="EMBL" id="JMCB01000003">
    <property type="protein sequence ID" value="KFE69854.1"/>
    <property type="molecule type" value="Genomic_DNA"/>
</dbReference>
<dbReference type="GO" id="GO:0019843">
    <property type="term" value="F:rRNA binding"/>
    <property type="evidence" value="ECO:0007669"/>
    <property type="project" value="UniProtKB-UniRule"/>
</dbReference>
<comment type="caution">
    <text evidence="11">The sequence shown here is derived from an EMBL/GenBank/DDBJ whole genome shotgun (WGS) entry which is preliminary data.</text>
</comment>
<dbReference type="SUPFAM" id="SSF54843">
    <property type="entry name" value="Ribosomal protein L22"/>
    <property type="match status" value="1"/>
</dbReference>
<evidence type="ECO:0000313" key="11">
    <source>
        <dbReference type="EMBL" id="KFE69854.1"/>
    </source>
</evidence>
<keyword evidence="2 7" id="KW-0699">rRNA-binding</keyword>
<keyword evidence="3 7" id="KW-0694">RNA-binding</keyword>
<comment type="function">
    <text evidence="7 10">This protein binds specifically to 23S rRNA; its binding is stimulated by other ribosomal proteins, e.g., L4, L17, and L20. It is important during the early stages of 50S assembly. It makes multiple contacts with different domains of the 23S rRNA in the assembled 50S subunit and ribosome.</text>
</comment>
<evidence type="ECO:0000256" key="2">
    <source>
        <dbReference type="ARBA" id="ARBA00022730"/>
    </source>
</evidence>
<accession>A0A085WQ91</accession>
<dbReference type="InterPro" id="IPR005727">
    <property type="entry name" value="Ribosomal_uL22_bac/chlpt-type"/>
</dbReference>
<dbReference type="Gene3D" id="3.90.470.10">
    <property type="entry name" value="Ribosomal protein L22/L17"/>
    <property type="match status" value="1"/>
</dbReference>
<dbReference type="GO" id="GO:0003735">
    <property type="term" value="F:structural constituent of ribosome"/>
    <property type="evidence" value="ECO:0007669"/>
    <property type="project" value="InterPro"/>
</dbReference>
<dbReference type="InterPro" id="IPR018260">
    <property type="entry name" value="Ribosomal_uL22_CS"/>
</dbReference>
<keyword evidence="12" id="KW-1185">Reference proteome</keyword>
<comment type="function">
    <text evidence="7">The globular domain of the protein is located near the polypeptide exit tunnel on the outside of the subunit, while an extended beta-hairpin is found that lines the wall of the exit tunnel in the center of the 70S ribosome.</text>
</comment>
<dbReference type="PANTHER" id="PTHR13501:SF8">
    <property type="entry name" value="LARGE RIBOSOMAL SUBUNIT PROTEIN UL22M"/>
    <property type="match status" value="1"/>
</dbReference>
<comment type="subunit">
    <text evidence="7 9">Part of the 50S ribosomal subunit.</text>
</comment>
<evidence type="ECO:0000256" key="1">
    <source>
        <dbReference type="ARBA" id="ARBA00009451"/>
    </source>
</evidence>
<keyword evidence="5 7" id="KW-0687">Ribonucleoprotein</keyword>
<dbReference type="AlphaFoldDB" id="A0A085WQ91"/>
<keyword evidence="4 7" id="KW-0689">Ribosomal protein</keyword>
<protein>
    <recommendedName>
        <fullName evidence="6 7">Large ribosomal subunit protein uL22</fullName>
    </recommendedName>
</protein>
<dbReference type="PATRIC" id="fig|394096.3.peg.1379"/>
<dbReference type="STRING" id="394096.DB31_4896"/>
<evidence type="ECO:0000256" key="4">
    <source>
        <dbReference type="ARBA" id="ARBA00022980"/>
    </source>
</evidence>
<evidence type="ECO:0000256" key="8">
    <source>
        <dbReference type="RuleBase" id="RU004005"/>
    </source>
</evidence>
<dbReference type="OrthoDB" id="9805969at2"/>
<dbReference type="PANTHER" id="PTHR13501">
    <property type="entry name" value="CHLOROPLAST 50S RIBOSOMAL PROTEIN L22-RELATED"/>
    <property type="match status" value="1"/>
</dbReference>
<evidence type="ECO:0000256" key="5">
    <source>
        <dbReference type="ARBA" id="ARBA00023274"/>
    </source>
</evidence>
<dbReference type="GO" id="GO:0006412">
    <property type="term" value="P:translation"/>
    <property type="evidence" value="ECO:0007669"/>
    <property type="project" value="UniProtKB-UniRule"/>
</dbReference>
<evidence type="ECO:0000256" key="6">
    <source>
        <dbReference type="ARBA" id="ARBA00035207"/>
    </source>
</evidence>
<dbReference type="RefSeq" id="WP_044184161.1">
    <property type="nucleotide sequence ID" value="NZ_JMCB01000003.1"/>
</dbReference>
<dbReference type="Pfam" id="PF00237">
    <property type="entry name" value="Ribosomal_L22"/>
    <property type="match status" value="1"/>
</dbReference>
<dbReference type="InterPro" id="IPR001063">
    <property type="entry name" value="Ribosomal_uL22"/>
</dbReference>
<dbReference type="InterPro" id="IPR047867">
    <property type="entry name" value="Ribosomal_uL22_bac/org-type"/>
</dbReference>
<comment type="similarity">
    <text evidence="1 7 8">Belongs to the universal ribosomal protein uL22 family.</text>
</comment>
<dbReference type="GO" id="GO:0022625">
    <property type="term" value="C:cytosolic large ribosomal subunit"/>
    <property type="evidence" value="ECO:0007669"/>
    <property type="project" value="TreeGrafter"/>
</dbReference>
<dbReference type="Proteomes" id="UP000028725">
    <property type="component" value="Unassembled WGS sequence"/>
</dbReference>
<organism evidence="11 12">
    <name type="scientific">Hyalangium minutum</name>
    <dbReference type="NCBI Taxonomy" id="394096"/>
    <lineage>
        <taxon>Bacteria</taxon>
        <taxon>Pseudomonadati</taxon>
        <taxon>Myxococcota</taxon>
        <taxon>Myxococcia</taxon>
        <taxon>Myxococcales</taxon>
        <taxon>Cystobacterineae</taxon>
        <taxon>Archangiaceae</taxon>
        <taxon>Hyalangium</taxon>
    </lineage>
</organism>
<evidence type="ECO:0000313" key="12">
    <source>
        <dbReference type="Proteomes" id="UP000028725"/>
    </source>
</evidence>
<gene>
    <name evidence="7" type="primary">rplV</name>
    <name evidence="11" type="ORF">DB31_4896</name>
</gene>
<dbReference type="PROSITE" id="PS00464">
    <property type="entry name" value="RIBOSOMAL_L22"/>
    <property type="match status" value="1"/>
</dbReference>
<evidence type="ECO:0000256" key="7">
    <source>
        <dbReference type="HAMAP-Rule" id="MF_01331"/>
    </source>
</evidence>
<evidence type="ECO:0000256" key="9">
    <source>
        <dbReference type="RuleBase" id="RU004006"/>
    </source>
</evidence>
<dbReference type="CDD" id="cd00336">
    <property type="entry name" value="Ribosomal_L22"/>
    <property type="match status" value="1"/>
</dbReference>
<dbReference type="NCBIfam" id="TIGR01044">
    <property type="entry name" value="rplV_bact"/>
    <property type="match status" value="1"/>
</dbReference>
<dbReference type="InterPro" id="IPR036394">
    <property type="entry name" value="Ribosomal_uL22_sf"/>
</dbReference>
<evidence type="ECO:0000256" key="3">
    <source>
        <dbReference type="ARBA" id="ARBA00022884"/>
    </source>
</evidence>
<sequence length="114" mass="12449">MESTAHLRYVRMSPRKLSTVAALIRGKPVEAALNILKFTPRAAAAPVAKLIKSAVANATDKSKGQVDVDTLYVKTISVDQAPTQRRYMPRAMGRATRINKKSAHVHVVLAEAKK</sequence>
<reference evidence="11 12" key="1">
    <citation type="submission" date="2014-04" db="EMBL/GenBank/DDBJ databases">
        <title>Genome assembly of Hyalangium minutum DSM 14724.</title>
        <authorList>
            <person name="Sharma G."/>
            <person name="Subramanian S."/>
        </authorList>
    </citation>
    <scope>NUCLEOTIDE SEQUENCE [LARGE SCALE GENOMIC DNA]</scope>
    <source>
        <strain evidence="11 12">DSM 14724</strain>
    </source>
</reference>
<dbReference type="HAMAP" id="MF_01331_B">
    <property type="entry name" value="Ribosomal_uL22_B"/>
    <property type="match status" value="1"/>
</dbReference>